<accession>A0A7X5F820</accession>
<protein>
    <submittedName>
        <fullName evidence="1">Antibiotic resistance protein VanZ</fullName>
    </submittedName>
</protein>
<gene>
    <name evidence="1" type="ORF">GWI72_18115</name>
</gene>
<dbReference type="PANTHER" id="PTHR28008">
    <property type="entry name" value="DOMAIN PROTEIN, PUTATIVE (AFU_ORTHOLOGUE AFUA_3G10980)-RELATED"/>
    <property type="match status" value="1"/>
</dbReference>
<dbReference type="NCBIfam" id="NF037970">
    <property type="entry name" value="vanZ_1"/>
    <property type="match status" value="1"/>
</dbReference>
<evidence type="ECO:0000313" key="1">
    <source>
        <dbReference type="EMBL" id="NBN80199.1"/>
    </source>
</evidence>
<dbReference type="RefSeq" id="WP_161677572.1">
    <property type="nucleotide sequence ID" value="NZ_JAABLP010000005.1"/>
</dbReference>
<comment type="caution">
    <text evidence="1">The sequence shown here is derived from an EMBL/GenBank/DDBJ whole genome shotgun (WGS) entry which is preliminary data.</text>
</comment>
<evidence type="ECO:0000313" key="2">
    <source>
        <dbReference type="Proteomes" id="UP000586722"/>
    </source>
</evidence>
<dbReference type="Proteomes" id="UP000586722">
    <property type="component" value="Unassembled WGS sequence"/>
</dbReference>
<proteinExistence type="predicted"/>
<keyword evidence="2" id="KW-1185">Reference proteome</keyword>
<dbReference type="AlphaFoldDB" id="A0A7X5F820"/>
<reference evidence="2" key="1">
    <citation type="submission" date="2020-01" db="EMBL/GenBank/DDBJ databases">
        <authorList>
            <person name="Fang Y."/>
            <person name="Sun R."/>
            <person name="Nie L."/>
            <person name="He J."/>
            <person name="Hao L."/>
            <person name="Wang L."/>
            <person name="Su S."/>
            <person name="Lv E."/>
            <person name="Zhang Z."/>
            <person name="Xie R."/>
            <person name="Liu H."/>
        </authorList>
    </citation>
    <scope>NUCLEOTIDE SEQUENCE [LARGE SCALE GENOMIC DNA]</scope>
    <source>
        <strain evidence="2">XCT-53</strain>
    </source>
</reference>
<dbReference type="EMBL" id="JAABLQ010000003">
    <property type="protein sequence ID" value="NBN80199.1"/>
    <property type="molecule type" value="Genomic_DNA"/>
</dbReference>
<sequence>MPSIRFPLPAFIRRHVEAHYIDISLSRVLPLGVLIVFGLMVGLVFNHGLPHPYDKLLHVTFYGLLTFAIHAFFCCRLRISALVAFAFGVGGEIAQAFIPGREPSMLDAIANGIGVALVVFGIALWRSEQRRAAAEAENYQRLMARVEPVLNRSRSQSAPASSSPSSLALSDR</sequence>
<dbReference type="PANTHER" id="PTHR28008:SF1">
    <property type="entry name" value="DOMAIN PROTEIN, PUTATIVE (AFU_ORTHOLOGUE AFUA_3G10980)-RELATED"/>
    <property type="match status" value="1"/>
</dbReference>
<organism evidence="1 2">
    <name type="scientific">Pannonibacter tanglangensis</name>
    <dbReference type="NCBI Taxonomy" id="2750084"/>
    <lineage>
        <taxon>Bacteria</taxon>
        <taxon>Pseudomonadati</taxon>
        <taxon>Pseudomonadota</taxon>
        <taxon>Alphaproteobacteria</taxon>
        <taxon>Hyphomicrobiales</taxon>
        <taxon>Stappiaceae</taxon>
        <taxon>Pannonibacter</taxon>
    </lineage>
</organism>
<name>A0A7X5F820_9HYPH</name>